<gene>
    <name evidence="3" type="ORF">CGZ93_03590</name>
</gene>
<evidence type="ECO:0000256" key="1">
    <source>
        <dbReference type="SAM" id="MobiDB-lite"/>
    </source>
</evidence>
<evidence type="ECO:0000313" key="3">
    <source>
        <dbReference type="EMBL" id="OYO24482.1"/>
    </source>
</evidence>
<keyword evidence="2" id="KW-1133">Transmembrane helix</keyword>
<name>A0A255HAH5_9ACTN</name>
<dbReference type="Proteomes" id="UP000216311">
    <property type="component" value="Unassembled WGS sequence"/>
</dbReference>
<evidence type="ECO:0000313" key="4">
    <source>
        <dbReference type="Proteomes" id="UP000216311"/>
    </source>
</evidence>
<accession>A0A255HAH5</accession>
<evidence type="ECO:0000256" key="2">
    <source>
        <dbReference type="SAM" id="Phobius"/>
    </source>
</evidence>
<proteinExistence type="predicted"/>
<keyword evidence="2" id="KW-0472">Membrane</keyword>
<feature type="region of interest" description="Disordered" evidence="1">
    <location>
        <begin position="254"/>
        <end position="283"/>
    </location>
</feature>
<comment type="caution">
    <text evidence="3">The sequence shown here is derived from an EMBL/GenBank/DDBJ whole genome shotgun (WGS) entry which is preliminary data.</text>
</comment>
<protein>
    <submittedName>
        <fullName evidence="3">Uncharacterized protein</fullName>
    </submittedName>
</protein>
<feature type="transmembrane region" description="Helical" evidence="2">
    <location>
        <begin position="203"/>
        <end position="230"/>
    </location>
</feature>
<dbReference type="AlphaFoldDB" id="A0A255HAH5"/>
<reference evidence="3 4" key="1">
    <citation type="submission" date="2017-07" db="EMBL/GenBank/DDBJ databases">
        <title>Draft whole genome sequences of clinical Proprionibacteriaceae strains.</title>
        <authorList>
            <person name="Bernier A.-M."/>
            <person name="Bernard K."/>
            <person name="Domingo M.-C."/>
        </authorList>
    </citation>
    <scope>NUCLEOTIDE SEQUENCE [LARGE SCALE GENOMIC DNA]</scope>
    <source>
        <strain evidence="3 4">NML 130396</strain>
    </source>
</reference>
<sequence>MTVPIPFPFPPVIDPSFVDELAERIRGLIQRIRDAIETGARLFQRGLELLARFTFGLAQAYLDGLVSAFNRCIEIVNQIATKIGEIIDWLQGPANVEALGHAIIKTYPPKLQTLSDSLLREKLKSNDYWTGDGAEAFFGSALRQKGAVDALKGAITPLGNTLVSVGSSGKNILIGLDISITAAAVTLVVAIGVTCAFPPAAGVTVPICLAVFTFVAAVIVAALVAANALAQSVSGAKAAFESQLPGDAHWPKGVGGGGKAAAEAERDGTVTDGDASWSTGYTP</sequence>
<dbReference type="RefSeq" id="WP_094362790.1">
    <property type="nucleotide sequence ID" value="NZ_NMVQ01000003.1"/>
</dbReference>
<keyword evidence="4" id="KW-1185">Reference proteome</keyword>
<organism evidence="3 4">
    <name type="scientific">Enemella dayhoffiae</name>
    <dbReference type="NCBI Taxonomy" id="2016507"/>
    <lineage>
        <taxon>Bacteria</taxon>
        <taxon>Bacillati</taxon>
        <taxon>Actinomycetota</taxon>
        <taxon>Actinomycetes</taxon>
        <taxon>Propionibacteriales</taxon>
        <taxon>Propionibacteriaceae</taxon>
        <taxon>Enemella</taxon>
    </lineage>
</organism>
<keyword evidence="2" id="KW-0812">Transmembrane</keyword>
<dbReference type="EMBL" id="NMVQ01000003">
    <property type="protein sequence ID" value="OYO24482.1"/>
    <property type="molecule type" value="Genomic_DNA"/>
</dbReference>
<feature type="transmembrane region" description="Helical" evidence="2">
    <location>
        <begin position="172"/>
        <end position="197"/>
    </location>
</feature>